<protein>
    <submittedName>
        <fullName evidence="1">Uncharacterized protein</fullName>
    </submittedName>
</protein>
<keyword evidence="2" id="KW-1185">Reference proteome</keyword>
<comment type="caution">
    <text evidence="1">The sequence shown here is derived from an EMBL/GenBank/DDBJ whole genome shotgun (WGS) entry which is preliminary data.</text>
</comment>
<reference evidence="1 2" key="1">
    <citation type="submission" date="2024-02" db="EMBL/GenBank/DDBJ databases">
        <authorList>
            <person name="Daric V."/>
            <person name="Darras S."/>
        </authorList>
    </citation>
    <scope>NUCLEOTIDE SEQUENCE [LARGE SCALE GENOMIC DNA]</scope>
</reference>
<accession>A0ABP0GEU4</accession>
<gene>
    <name evidence="1" type="ORF">CVLEPA_LOCUS22919</name>
</gene>
<organism evidence="1 2">
    <name type="scientific">Clavelina lepadiformis</name>
    <name type="common">Light-bulb sea squirt</name>
    <name type="synonym">Ascidia lepadiformis</name>
    <dbReference type="NCBI Taxonomy" id="159417"/>
    <lineage>
        <taxon>Eukaryota</taxon>
        <taxon>Metazoa</taxon>
        <taxon>Chordata</taxon>
        <taxon>Tunicata</taxon>
        <taxon>Ascidiacea</taxon>
        <taxon>Aplousobranchia</taxon>
        <taxon>Clavelinidae</taxon>
        <taxon>Clavelina</taxon>
    </lineage>
</organism>
<sequence length="141" mass="15884">MILLRHKSGFNIRQKVTTVLGTTLVSLSVVSGVANFVRKEHRPSGIRGGPVSFHLYLLKFLHQILAVVFYQVEDRLLEAVRIMPEVDLGRKYRGLSRKLWSPQHLIINLVAEKAERANVVAMSSDAVIELGNDWRILSLVA</sequence>
<name>A0ABP0GEU4_CLALP</name>
<evidence type="ECO:0000313" key="1">
    <source>
        <dbReference type="EMBL" id="CAK8690290.1"/>
    </source>
</evidence>
<dbReference type="EMBL" id="CAWYQH010000114">
    <property type="protein sequence ID" value="CAK8690290.1"/>
    <property type="molecule type" value="Genomic_DNA"/>
</dbReference>
<dbReference type="Proteomes" id="UP001642483">
    <property type="component" value="Unassembled WGS sequence"/>
</dbReference>
<evidence type="ECO:0000313" key="2">
    <source>
        <dbReference type="Proteomes" id="UP001642483"/>
    </source>
</evidence>
<proteinExistence type="predicted"/>